<gene>
    <name evidence="3" type="ORF">THMIRHAT_19040</name>
</gene>
<accession>A0A6F8PQ45</accession>
<dbReference type="RefSeq" id="WP_173291905.1">
    <property type="nucleotide sequence ID" value="NZ_AP021888.1"/>
</dbReference>
<dbReference type="Pfam" id="PF20068">
    <property type="entry name" value="Amphi-Trp"/>
    <property type="match status" value="1"/>
</dbReference>
<keyword evidence="4" id="KW-1185">Reference proteome</keyword>
<reference evidence="4" key="1">
    <citation type="submission" date="2019-11" db="EMBL/GenBank/DDBJ databases">
        <title>Isolation and characterization of two novel species in the genus Thiomicrorhabdus.</title>
        <authorList>
            <person name="Mochizuki J."/>
            <person name="Kojima H."/>
            <person name="Fukui M."/>
        </authorList>
    </citation>
    <scope>NUCLEOTIDE SEQUENCE [LARGE SCALE GENOMIC DNA]</scope>
    <source>
        <strain evidence="4">AkT22</strain>
    </source>
</reference>
<feature type="domain" description="Amphi-Trp" evidence="2">
    <location>
        <begin position="1"/>
        <end position="82"/>
    </location>
</feature>
<evidence type="ECO:0000313" key="3">
    <source>
        <dbReference type="EMBL" id="BBP44158.1"/>
    </source>
</evidence>
<dbReference type="NCBIfam" id="TIGR04354">
    <property type="entry name" value="amphi-Trp"/>
    <property type="match status" value="1"/>
</dbReference>
<evidence type="ECO:0000259" key="2">
    <source>
        <dbReference type="Pfam" id="PF20068"/>
    </source>
</evidence>
<dbReference type="KEGG" id="tzo:THMIRHAT_19040"/>
<protein>
    <recommendedName>
        <fullName evidence="2">Amphi-Trp domain-containing protein</fullName>
    </recommendedName>
</protein>
<proteinExistence type="predicted"/>
<dbReference type="EMBL" id="AP021888">
    <property type="protein sequence ID" value="BBP44158.1"/>
    <property type="molecule type" value="Genomic_DNA"/>
</dbReference>
<dbReference type="Proteomes" id="UP000501466">
    <property type="component" value="Chromosome"/>
</dbReference>
<feature type="region of interest" description="Disordered" evidence="1">
    <location>
        <begin position="67"/>
        <end position="100"/>
    </location>
</feature>
<sequence length="100" mass="11331">MSKKTRNFEHESLQDSQGITGYLNAITEGFNKGELVFTDDDEEIRLTPEGLANIKIKVTHTKNSQSLSIKLNWSSSERSENEESPLFIEAKKRSGKKKSK</sequence>
<dbReference type="AlphaFoldDB" id="A0A6F8PQ45"/>
<dbReference type="InterPro" id="IPR027598">
    <property type="entry name" value="Amphi-Trp_dom"/>
</dbReference>
<name>A0A6F8PQ45_9GAMM</name>
<evidence type="ECO:0000313" key="4">
    <source>
        <dbReference type="Proteomes" id="UP000501466"/>
    </source>
</evidence>
<organism evidence="3 4">
    <name type="scientific">Thiosulfativibrio zosterae</name>
    <dbReference type="NCBI Taxonomy" id="2675053"/>
    <lineage>
        <taxon>Bacteria</taxon>
        <taxon>Pseudomonadati</taxon>
        <taxon>Pseudomonadota</taxon>
        <taxon>Gammaproteobacteria</taxon>
        <taxon>Thiotrichales</taxon>
        <taxon>Piscirickettsiaceae</taxon>
        <taxon>Thiosulfativibrio</taxon>
    </lineage>
</organism>
<evidence type="ECO:0000256" key="1">
    <source>
        <dbReference type="SAM" id="MobiDB-lite"/>
    </source>
</evidence>